<comment type="similarity">
    <text evidence="1">Belongs to the glycosyl hydrolase 35 family.</text>
</comment>
<organism evidence="3 4">
    <name type="scientific">Acrobeloides nanus</name>
    <dbReference type="NCBI Taxonomy" id="290746"/>
    <lineage>
        <taxon>Eukaryota</taxon>
        <taxon>Metazoa</taxon>
        <taxon>Ecdysozoa</taxon>
        <taxon>Nematoda</taxon>
        <taxon>Chromadorea</taxon>
        <taxon>Rhabditida</taxon>
        <taxon>Tylenchina</taxon>
        <taxon>Cephalobomorpha</taxon>
        <taxon>Cephaloboidea</taxon>
        <taxon>Cephalobidae</taxon>
        <taxon>Acrobeloides</taxon>
    </lineage>
</organism>
<dbReference type="GO" id="GO:0005975">
    <property type="term" value="P:carbohydrate metabolic process"/>
    <property type="evidence" value="ECO:0007669"/>
    <property type="project" value="InterPro"/>
</dbReference>
<dbReference type="SUPFAM" id="SSF51445">
    <property type="entry name" value="(Trans)glycosidases"/>
    <property type="match status" value="1"/>
</dbReference>
<keyword evidence="3" id="KW-1185">Reference proteome</keyword>
<dbReference type="WBParaSite" id="ACRNAN_scaffold772.g14206.t1">
    <property type="protein sequence ID" value="ACRNAN_scaffold772.g14206.t1"/>
    <property type="gene ID" value="ACRNAN_scaffold772.g14206"/>
</dbReference>
<dbReference type="InterPro" id="IPR001944">
    <property type="entry name" value="Glycoside_Hdrlase_35"/>
</dbReference>
<evidence type="ECO:0000259" key="2">
    <source>
        <dbReference type="Pfam" id="PF01301"/>
    </source>
</evidence>
<dbReference type="Proteomes" id="UP000887540">
    <property type="component" value="Unplaced"/>
</dbReference>
<reference evidence="4" key="1">
    <citation type="submission" date="2022-11" db="UniProtKB">
        <authorList>
            <consortium name="WormBaseParasite"/>
        </authorList>
    </citation>
    <scope>IDENTIFICATION</scope>
</reference>
<dbReference type="Pfam" id="PF01301">
    <property type="entry name" value="Glyco_hydro_35"/>
    <property type="match status" value="1"/>
</dbReference>
<evidence type="ECO:0000313" key="3">
    <source>
        <dbReference type="Proteomes" id="UP000887540"/>
    </source>
</evidence>
<sequence>MGSYFVTSPERSIIFAFILNSDLIGYKGSQRPDSMLCKWSIHYFRIHPDLWNDRLQRVRALGFNAVQVYVAWNMHEPIEGT</sequence>
<name>A0A914EGK1_9BILA</name>
<dbReference type="InterPro" id="IPR031330">
    <property type="entry name" value="Gly_Hdrlase_35_cat"/>
</dbReference>
<dbReference type="PANTHER" id="PTHR23421">
    <property type="entry name" value="BETA-GALACTOSIDASE RELATED"/>
    <property type="match status" value="1"/>
</dbReference>
<accession>A0A914EGK1</accession>
<dbReference type="GO" id="GO:0004553">
    <property type="term" value="F:hydrolase activity, hydrolyzing O-glycosyl compounds"/>
    <property type="evidence" value="ECO:0007669"/>
    <property type="project" value="InterPro"/>
</dbReference>
<proteinExistence type="inferred from homology"/>
<dbReference type="InterPro" id="IPR017853">
    <property type="entry name" value="GH"/>
</dbReference>
<evidence type="ECO:0000256" key="1">
    <source>
        <dbReference type="ARBA" id="ARBA00009809"/>
    </source>
</evidence>
<dbReference type="AlphaFoldDB" id="A0A914EGK1"/>
<dbReference type="Gene3D" id="3.20.20.80">
    <property type="entry name" value="Glycosidases"/>
    <property type="match status" value="1"/>
</dbReference>
<protein>
    <submittedName>
        <fullName evidence="4">Glycoside hydrolase 35 catalytic domain-containing protein</fullName>
    </submittedName>
</protein>
<feature type="domain" description="Glycoside hydrolase 35 catalytic" evidence="2">
    <location>
        <begin position="36"/>
        <end position="80"/>
    </location>
</feature>
<evidence type="ECO:0000313" key="4">
    <source>
        <dbReference type="WBParaSite" id="ACRNAN_scaffold772.g14206.t1"/>
    </source>
</evidence>